<comment type="subcellular location">
    <subcellularLocation>
        <location evidence="1">Membrane</location>
    </subcellularLocation>
</comment>
<feature type="transmembrane region" description="Helical" evidence="3">
    <location>
        <begin position="415"/>
        <end position="436"/>
    </location>
</feature>
<sequence length="515" mass="57960">MKRRILICISVIVLVYTGIAKSNVIAEENVTIDTKEKETTVYNLNNLDDDSVNQMIQNLMEKSGFPGVSVAVTNGAETKYYTYGYSDISDEKLVTENTLFQLGSLTESFTATAVMLLVNEGKISLDDDVSKYIPWFMMKHNGTVQKITIRNLLYHMSGITSLTSFNIPEGIGDTMLEKTVRMVADTSLDNIPGQVKRILSVDYDVLALTIKYVTGENYDEYITKNILQTLSMSNTFFDTDKANTTGNMASGYKREFGHMIKYISPRYDGDIAANYMITSATDIGKWLGAQLLNSDNEELNNAIKNTHEIGEFTRERICDIDQYTKTNSNERNYYYYANGWGITEDGMLLTYNGFTPCYSSVNKILYNNNVAISVLCNTNGLAADRILKNITNMVSNRGSILNYQKGTNIQLDDRMSITAAAILALLALSIMRLIYIIVRHKSKPSMSIFLKTLVCVFLVAFLCAWPTLMGYSFKLIYIWYSPAILVANFSAVLTISIYYVSILIKKYRKVNIVAK</sequence>
<keyword evidence="6" id="KW-1185">Reference proteome</keyword>
<dbReference type="PANTHER" id="PTHR46825:SF11">
    <property type="entry name" value="PENICILLIN-BINDING PROTEIN 4"/>
    <property type="match status" value="1"/>
</dbReference>
<evidence type="ECO:0000256" key="1">
    <source>
        <dbReference type="ARBA" id="ARBA00004370"/>
    </source>
</evidence>
<feature type="transmembrane region" description="Helical" evidence="3">
    <location>
        <begin position="448"/>
        <end position="471"/>
    </location>
</feature>
<evidence type="ECO:0000256" key="2">
    <source>
        <dbReference type="ARBA" id="ARBA00023136"/>
    </source>
</evidence>
<dbReference type="Gene3D" id="3.40.710.10">
    <property type="entry name" value="DD-peptidase/beta-lactamase superfamily"/>
    <property type="match status" value="1"/>
</dbReference>
<organism evidence="5 6">
    <name type="scientific">[Clostridium] fimetarium</name>
    <dbReference type="NCBI Taxonomy" id="99656"/>
    <lineage>
        <taxon>Bacteria</taxon>
        <taxon>Bacillati</taxon>
        <taxon>Bacillota</taxon>
        <taxon>Clostridia</taxon>
        <taxon>Lachnospirales</taxon>
        <taxon>Lachnospiraceae</taxon>
    </lineage>
</organism>
<dbReference type="AlphaFoldDB" id="A0A1I0RV78"/>
<accession>A0A1I0RV78</accession>
<protein>
    <submittedName>
        <fullName evidence="5">CubicO group peptidase, beta-lactamase class C family</fullName>
    </submittedName>
</protein>
<proteinExistence type="predicted"/>
<dbReference type="STRING" id="99656.SAMN05421659_1233"/>
<dbReference type="GO" id="GO:0016020">
    <property type="term" value="C:membrane"/>
    <property type="evidence" value="ECO:0007669"/>
    <property type="project" value="UniProtKB-SubCell"/>
</dbReference>
<dbReference type="Pfam" id="PF00144">
    <property type="entry name" value="Beta-lactamase"/>
    <property type="match status" value="1"/>
</dbReference>
<keyword evidence="3" id="KW-1133">Transmembrane helix</keyword>
<feature type="domain" description="Beta-lactamase-related" evidence="4">
    <location>
        <begin position="52"/>
        <end position="388"/>
    </location>
</feature>
<dbReference type="SUPFAM" id="SSF56601">
    <property type="entry name" value="beta-lactamase/transpeptidase-like"/>
    <property type="match status" value="1"/>
</dbReference>
<evidence type="ECO:0000256" key="3">
    <source>
        <dbReference type="SAM" id="Phobius"/>
    </source>
</evidence>
<dbReference type="InterPro" id="IPR050491">
    <property type="entry name" value="AmpC-like"/>
</dbReference>
<name>A0A1I0RV78_9FIRM</name>
<evidence type="ECO:0000259" key="4">
    <source>
        <dbReference type="Pfam" id="PF00144"/>
    </source>
</evidence>
<gene>
    <name evidence="5" type="ORF">SAMN05421659_1233</name>
</gene>
<feature type="transmembrane region" description="Helical" evidence="3">
    <location>
        <begin position="477"/>
        <end position="500"/>
    </location>
</feature>
<evidence type="ECO:0000313" key="6">
    <source>
        <dbReference type="Proteomes" id="UP000199701"/>
    </source>
</evidence>
<reference evidence="5 6" key="1">
    <citation type="submission" date="2016-10" db="EMBL/GenBank/DDBJ databases">
        <authorList>
            <person name="de Groot N.N."/>
        </authorList>
    </citation>
    <scope>NUCLEOTIDE SEQUENCE [LARGE SCALE GENOMIC DNA]</scope>
    <source>
        <strain evidence="5 6">DSM 9179</strain>
    </source>
</reference>
<dbReference type="InterPro" id="IPR012338">
    <property type="entry name" value="Beta-lactam/transpept-like"/>
</dbReference>
<dbReference type="InterPro" id="IPR001466">
    <property type="entry name" value="Beta-lactam-related"/>
</dbReference>
<keyword evidence="3" id="KW-0812">Transmembrane</keyword>
<evidence type="ECO:0000313" key="5">
    <source>
        <dbReference type="EMBL" id="SEW44684.1"/>
    </source>
</evidence>
<dbReference type="RefSeq" id="WP_170841506.1">
    <property type="nucleotide sequence ID" value="NZ_FOJI01000023.1"/>
</dbReference>
<dbReference type="Proteomes" id="UP000199701">
    <property type="component" value="Unassembled WGS sequence"/>
</dbReference>
<dbReference type="PANTHER" id="PTHR46825">
    <property type="entry name" value="D-ALANYL-D-ALANINE-CARBOXYPEPTIDASE/ENDOPEPTIDASE AMPH"/>
    <property type="match status" value="1"/>
</dbReference>
<keyword evidence="2 3" id="KW-0472">Membrane</keyword>
<dbReference type="EMBL" id="FOJI01000023">
    <property type="protein sequence ID" value="SEW44684.1"/>
    <property type="molecule type" value="Genomic_DNA"/>
</dbReference>